<keyword evidence="2" id="KW-1133">Transmembrane helix</keyword>
<evidence type="ECO:0000256" key="2">
    <source>
        <dbReference type="SAM" id="Phobius"/>
    </source>
</evidence>
<accession>A0A9W8LFN9</accession>
<feature type="region of interest" description="Disordered" evidence="1">
    <location>
        <begin position="66"/>
        <end position="117"/>
    </location>
</feature>
<comment type="caution">
    <text evidence="3">The sequence shown here is derived from an EMBL/GenBank/DDBJ whole genome shotgun (WGS) entry which is preliminary data.</text>
</comment>
<protein>
    <submittedName>
        <fullName evidence="3">Uncharacterized protein</fullName>
    </submittedName>
</protein>
<gene>
    <name evidence="3" type="ORF">H4R18_005376</name>
</gene>
<sequence length="117" mass="12126">MWSARVGLVLLPAAGGLAVLALAVVALWRSWADRRRAVRGALLPHEHPAASAGAAGCGFEHAPLLIDNDPASRRQAAPIARRARRPSRPPAAGPGSGSLEEQYGSLSMRSGNMLSSG</sequence>
<evidence type="ECO:0000313" key="4">
    <source>
        <dbReference type="Proteomes" id="UP001140217"/>
    </source>
</evidence>
<feature type="compositionally biased region" description="Polar residues" evidence="1">
    <location>
        <begin position="104"/>
        <end position="117"/>
    </location>
</feature>
<dbReference type="EMBL" id="JANBUL010000318">
    <property type="protein sequence ID" value="KAJ2777010.1"/>
    <property type="molecule type" value="Genomic_DNA"/>
</dbReference>
<organism evidence="3 4">
    <name type="scientific">Coemansia javaensis</name>
    <dbReference type="NCBI Taxonomy" id="2761396"/>
    <lineage>
        <taxon>Eukaryota</taxon>
        <taxon>Fungi</taxon>
        <taxon>Fungi incertae sedis</taxon>
        <taxon>Zoopagomycota</taxon>
        <taxon>Kickxellomycotina</taxon>
        <taxon>Kickxellomycetes</taxon>
        <taxon>Kickxellales</taxon>
        <taxon>Kickxellaceae</taxon>
        <taxon>Coemansia</taxon>
    </lineage>
</organism>
<evidence type="ECO:0000313" key="3">
    <source>
        <dbReference type="EMBL" id="KAJ2777010.1"/>
    </source>
</evidence>
<evidence type="ECO:0000256" key="1">
    <source>
        <dbReference type="SAM" id="MobiDB-lite"/>
    </source>
</evidence>
<keyword evidence="4" id="KW-1185">Reference proteome</keyword>
<proteinExistence type="predicted"/>
<dbReference type="Proteomes" id="UP001140217">
    <property type="component" value="Unassembled WGS sequence"/>
</dbReference>
<keyword evidence="2" id="KW-0472">Membrane</keyword>
<name>A0A9W8LFN9_9FUNG</name>
<keyword evidence="2" id="KW-0812">Transmembrane</keyword>
<feature type="transmembrane region" description="Helical" evidence="2">
    <location>
        <begin position="6"/>
        <end position="28"/>
    </location>
</feature>
<dbReference type="AlphaFoldDB" id="A0A9W8LFN9"/>
<reference evidence="3" key="1">
    <citation type="submission" date="2022-07" db="EMBL/GenBank/DDBJ databases">
        <title>Phylogenomic reconstructions and comparative analyses of Kickxellomycotina fungi.</title>
        <authorList>
            <person name="Reynolds N.K."/>
            <person name="Stajich J.E."/>
            <person name="Barry K."/>
            <person name="Grigoriev I.V."/>
            <person name="Crous P."/>
            <person name="Smith M.E."/>
        </authorList>
    </citation>
    <scope>NUCLEOTIDE SEQUENCE</scope>
    <source>
        <strain evidence="3">NBRC 105414</strain>
    </source>
</reference>